<dbReference type="PANTHER" id="PTHR43586">
    <property type="entry name" value="CYSTEINE DESULFURASE"/>
    <property type="match status" value="1"/>
</dbReference>
<dbReference type="AlphaFoldDB" id="A0A6N3DLW1"/>
<dbReference type="PANTHER" id="PTHR43586:SF4">
    <property type="entry name" value="ISOPENICILLIN N EPIMERASE"/>
    <property type="match status" value="1"/>
</dbReference>
<dbReference type="InterPro" id="IPR015424">
    <property type="entry name" value="PyrdxlP-dep_Trfase"/>
</dbReference>
<dbReference type="PROSITE" id="PS00595">
    <property type="entry name" value="AA_TRANSFER_CLASS_5"/>
    <property type="match status" value="1"/>
</dbReference>
<dbReference type="RefSeq" id="WP_156719983.1">
    <property type="nucleotide sequence ID" value="NZ_CACRUF010000053.1"/>
</dbReference>
<keyword evidence="5" id="KW-0663">Pyridoxal phosphate</keyword>
<protein>
    <recommendedName>
        <fullName evidence="3">cysteine desulfurase</fullName>
        <ecNumber evidence="3">2.8.1.7</ecNumber>
    </recommendedName>
</protein>
<dbReference type="PIRSF" id="PIRSF005572">
    <property type="entry name" value="NifS"/>
    <property type="match status" value="1"/>
</dbReference>
<keyword evidence="4 9" id="KW-0808">Transferase</keyword>
<dbReference type="NCBIfam" id="TIGR01977">
    <property type="entry name" value="am_tr_V_EF2568"/>
    <property type="match status" value="1"/>
</dbReference>
<sequence length="385" mass="41796">MDYIYLDNASTSFPKAPTVTTAMSDYITNRGININRGSYALAYDVEDIIYTTRQRLHTLFNGHDPSHVIFTQNVTMSLNMVIKGLLKAGDHVLVSSMEHNAVMRPLTQLLDKGIAFDIIPCDKTGSIQLESMDSLIRPNTVAMIINHASNVCGTIQPLESIGSICKAHNLQFIVDAAQTAGVIPIDVKACHIDALCFTGHKGLLGPQGIGGIILTKEMAQTLTPLIAGGTGSFSHLETMPTHMPDAFEAGTLNLPGIIGLNEGLSYIESQGMENIHNHELALTQAFLEGLQSIDVVNIIGKQDIQDRTAVVSITIDSMDPASIAYELESTYHIMTRVGLHCAPRAHQTLGTYPEGTVRFSFGYTNTHEDVEAALSALHRILKNTK</sequence>
<dbReference type="InterPro" id="IPR010969">
    <property type="entry name" value="Cys_dSase-rel_unknwn_funct"/>
</dbReference>
<dbReference type="GO" id="GO:0031071">
    <property type="term" value="F:cysteine desulfurase activity"/>
    <property type="evidence" value="ECO:0007669"/>
    <property type="project" value="UniProtKB-EC"/>
</dbReference>
<organism evidence="9">
    <name type="scientific">Veillonella dispar</name>
    <dbReference type="NCBI Taxonomy" id="39778"/>
    <lineage>
        <taxon>Bacteria</taxon>
        <taxon>Bacillati</taxon>
        <taxon>Bacillota</taxon>
        <taxon>Negativicutes</taxon>
        <taxon>Veillonellales</taxon>
        <taxon>Veillonellaceae</taxon>
        <taxon>Veillonella</taxon>
    </lineage>
</organism>
<reference evidence="9" key="1">
    <citation type="submission" date="2019-11" db="EMBL/GenBank/DDBJ databases">
        <authorList>
            <person name="Feng L."/>
        </authorList>
    </citation>
    <scope>NUCLEOTIDE SEQUENCE</scope>
    <source>
        <strain evidence="9">VdisparLFYP95</strain>
    </source>
</reference>
<accession>A0A6N3DLW1</accession>
<dbReference type="GO" id="GO:0006534">
    <property type="term" value="P:cysteine metabolic process"/>
    <property type="evidence" value="ECO:0007669"/>
    <property type="project" value="InterPro"/>
</dbReference>
<dbReference type="CDD" id="cd06453">
    <property type="entry name" value="SufS_like"/>
    <property type="match status" value="1"/>
</dbReference>
<dbReference type="InterPro" id="IPR000192">
    <property type="entry name" value="Aminotrans_V_dom"/>
</dbReference>
<evidence type="ECO:0000256" key="4">
    <source>
        <dbReference type="ARBA" id="ARBA00022679"/>
    </source>
</evidence>
<dbReference type="Gene3D" id="3.90.1150.10">
    <property type="entry name" value="Aspartate Aminotransferase, domain 1"/>
    <property type="match status" value="1"/>
</dbReference>
<dbReference type="GO" id="GO:0030170">
    <property type="term" value="F:pyridoxal phosphate binding"/>
    <property type="evidence" value="ECO:0007669"/>
    <property type="project" value="InterPro"/>
</dbReference>
<dbReference type="InterPro" id="IPR015422">
    <property type="entry name" value="PyrdxlP-dep_Trfase_small"/>
</dbReference>
<evidence type="ECO:0000313" key="9">
    <source>
        <dbReference type="EMBL" id="VYU27791.1"/>
    </source>
</evidence>
<evidence type="ECO:0000259" key="8">
    <source>
        <dbReference type="Pfam" id="PF00266"/>
    </source>
</evidence>
<comment type="similarity">
    <text evidence="2">Belongs to the class-V pyridoxal-phosphate-dependent aminotransferase family. Csd subfamily.</text>
</comment>
<evidence type="ECO:0000256" key="6">
    <source>
        <dbReference type="ARBA" id="ARBA00050776"/>
    </source>
</evidence>
<comment type="cofactor">
    <cofactor evidence="1 7">
        <name>pyridoxal 5'-phosphate</name>
        <dbReference type="ChEBI" id="CHEBI:597326"/>
    </cofactor>
</comment>
<feature type="domain" description="Aminotransferase class V" evidence="8">
    <location>
        <begin position="4"/>
        <end position="372"/>
    </location>
</feature>
<comment type="catalytic activity">
    <reaction evidence="6">
        <text>(sulfur carrier)-H + L-cysteine = (sulfur carrier)-SH + L-alanine</text>
        <dbReference type="Rhea" id="RHEA:43892"/>
        <dbReference type="Rhea" id="RHEA-COMP:14737"/>
        <dbReference type="Rhea" id="RHEA-COMP:14739"/>
        <dbReference type="ChEBI" id="CHEBI:29917"/>
        <dbReference type="ChEBI" id="CHEBI:35235"/>
        <dbReference type="ChEBI" id="CHEBI:57972"/>
        <dbReference type="ChEBI" id="CHEBI:64428"/>
        <dbReference type="EC" id="2.8.1.7"/>
    </reaction>
</comment>
<dbReference type="SUPFAM" id="SSF53383">
    <property type="entry name" value="PLP-dependent transferases"/>
    <property type="match status" value="1"/>
</dbReference>
<dbReference type="EMBL" id="CACRUF010000053">
    <property type="protein sequence ID" value="VYU27791.1"/>
    <property type="molecule type" value="Genomic_DNA"/>
</dbReference>
<dbReference type="Pfam" id="PF00266">
    <property type="entry name" value="Aminotran_5"/>
    <property type="match status" value="1"/>
</dbReference>
<evidence type="ECO:0000256" key="5">
    <source>
        <dbReference type="ARBA" id="ARBA00022898"/>
    </source>
</evidence>
<evidence type="ECO:0000256" key="1">
    <source>
        <dbReference type="ARBA" id="ARBA00001933"/>
    </source>
</evidence>
<gene>
    <name evidence="9" type="primary">csd_2</name>
    <name evidence="9" type="ORF">VDLFYP95_01976</name>
</gene>
<name>A0A6N3DLW1_9FIRM</name>
<dbReference type="InterPro" id="IPR020578">
    <property type="entry name" value="Aminotrans_V_PyrdxlP_BS"/>
</dbReference>
<dbReference type="Gene3D" id="3.40.640.10">
    <property type="entry name" value="Type I PLP-dependent aspartate aminotransferase-like (Major domain)"/>
    <property type="match status" value="1"/>
</dbReference>
<dbReference type="InterPro" id="IPR016454">
    <property type="entry name" value="Cysteine_dSase"/>
</dbReference>
<proteinExistence type="inferred from homology"/>
<dbReference type="EC" id="2.8.1.7" evidence="3"/>
<evidence type="ECO:0000256" key="2">
    <source>
        <dbReference type="ARBA" id="ARBA00010447"/>
    </source>
</evidence>
<dbReference type="InterPro" id="IPR015421">
    <property type="entry name" value="PyrdxlP-dep_Trfase_major"/>
</dbReference>
<evidence type="ECO:0000256" key="3">
    <source>
        <dbReference type="ARBA" id="ARBA00012239"/>
    </source>
</evidence>
<dbReference type="InterPro" id="IPR010970">
    <property type="entry name" value="Cys_dSase_SufS"/>
</dbReference>
<evidence type="ECO:0000256" key="7">
    <source>
        <dbReference type="RuleBase" id="RU004504"/>
    </source>
</evidence>